<keyword evidence="2 6" id="KW-0813">Transport</keyword>
<evidence type="ECO:0000256" key="1">
    <source>
        <dbReference type="ARBA" id="ARBA00004141"/>
    </source>
</evidence>
<dbReference type="Pfam" id="PF00528">
    <property type="entry name" value="BPD_transp_1"/>
    <property type="match status" value="1"/>
</dbReference>
<keyword evidence="5 6" id="KW-0472">Membrane</keyword>
<dbReference type="PANTHER" id="PTHR30177:SF4">
    <property type="entry name" value="OSMOPROTECTANT IMPORT PERMEASE PROTEIN OSMW"/>
    <property type="match status" value="1"/>
</dbReference>
<accession>A0ABT4G6L4</accession>
<dbReference type="RefSeq" id="WP_268613531.1">
    <property type="nucleotide sequence ID" value="NZ_JAMDMX010000003.1"/>
</dbReference>
<name>A0ABT4G6L4_9BACL</name>
<evidence type="ECO:0000256" key="2">
    <source>
        <dbReference type="ARBA" id="ARBA00022448"/>
    </source>
</evidence>
<dbReference type="Proteomes" id="UP001527099">
    <property type="component" value="Unassembled WGS sequence"/>
</dbReference>
<dbReference type="SUPFAM" id="SSF161098">
    <property type="entry name" value="MetI-like"/>
    <property type="match status" value="1"/>
</dbReference>
<evidence type="ECO:0000259" key="7">
    <source>
        <dbReference type="PROSITE" id="PS50928"/>
    </source>
</evidence>
<comment type="similarity">
    <text evidence="6">Belongs to the binding-protein-dependent transport system permease family.</text>
</comment>
<dbReference type="InterPro" id="IPR035906">
    <property type="entry name" value="MetI-like_sf"/>
</dbReference>
<sequence>MNSNLWMEFTNYFTNNTNDYLISLKEHVGISVMALLLSTLIGVICGYICSEYKQYEKWIVSIFQILRIIPSLAILLLLIPVMGTGIKPALIALILLAIPPILMNTVAGLEEVSPFIIEAAYGVGMSDRQILWKVKIPLAAPIILTGIKTATIEIIASATLAAKIGAGGLGGIIFTGLGLNRMDLLLIGGISVAVLSIAAGLSLDLADRFLFKYKLVRK</sequence>
<dbReference type="InterPro" id="IPR051204">
    <property type="entry name" value="ABC_transp_perm/SBD"/>
</dbReference>
<dbReference type="PROSITE" id="PS50928">
    <property type="entry name" value="ABC_TM1"/>
    <property type="match status" value="1"/>
</dbReference>
<dbReference type="InterPro" id="IPR000515">
    <property type="entry name" value="MetI-like"/>
</dbReference>
<evidence type="ECO:0000313" key="9">
    <source>
        <dbReference type="Proteomes" id="UP001527099"/>
    </source>
</evidence>
<feature type="transmembrane region" description="Helical" evidence="6">
    <location>
        <begin position="154"/>
        <end position="177"/>
    </location>
</feature>
<reference evidence="8 9" key="1">
    <citation type="submission" date="2022-05" db="EMBL/GenBank/DDBJ databases">
        <title>Genome Sequencing of Bee-Associated Microbes.</title>
        <authorList>
            <person name="Dunlap C."/>
        </authorList>
    </citation>
    <scope>NUCLEOTIDE SEQUENCE [LARGE SCALE GENOMIC DNA]</scope>
    <source>
        <strain evidence="8 9">NRRL B-14421</strain>
    </source>
</reference>
<evidence type="ECO:0000256" key="6">
    <source>
        <dbReference type="RuleBase" id="RU363032"/>
    </source>
</evidence>
<proteinExistence type="inferred from homology"/>
<dbReference type="Gene3D" id="1.10.3720.10">
    <property type="entry name" value="MetI-like"/>
    <property type="match status" value="1"/>
</dbReference>
<keyword evidence="9" id="KW-1185">Reference proteome</keyword>
<dbReference type="PANTHER" id="PTHR30177">
    <property type="entry name" value="GLYCINE BETAINE/L-PROLINE TRANSPORT SYSTEM PERMEASE PROTEIN PROW"/>
    <property type="match status" value="1"/>
</dbReference>
<keyword evidence="4 6" id="KW-1133">Transmembrane helix</keyword>
<feature type="transmembrane region" description="Helical" evidence="6">
    <location>
        <begin position="184"/>
        <end position="203"/>
    </location>
</feature>
<gene>
    <name evidence="8" type="ORF">M5X19_02480</name>
</gene>
<evidence type="ECO:0000313" key="8">
    <source>
        <dbReference type="EMBL" id="MCY9691797.1"/>
    </source>
</evidence>
<feature type="transmembrane region" description="Helical" evidence="6">
    <location>
        <begin position="28"/>
        <end position="49"/>
    </location>
</feature>
<evidence type="ECO:0000256" key="5">
    <source>
        <dbReference type="ARBA" id="ARBA00023136"/>
    </source>
</evidence>
<comment type="subcellular location">
    <subcellularLocation>
        <location evidence="6">Cell membrane</location>
        <topology evidence="6">Multi-pass membrane protein</topology>
    </subcellularLocation>
    <subcellularLocation>
        <location evidence="1">Membrane</location>
        <topology evidence="1">Multi-pass membrane protein</topology>
    </subcellularLocation>
</comment>
<evidence type="ECO:0000256" key="3">
    <source>
        <dbReference type="ARBA" id="ARBA00022692"/>
    </source>
</evidence>
<organism evidence="8 9">
    <name type="scientific">Paenibacillus alginolyticus</name>
    <dbReference type="NCBI Taxonomy" id="59839"/>
    <lineage>
        <taxon>Bacteria</taxon>
        <taxon>Bacillati</taxon>
        <taxon>Bacillota</taxon>
        <taxon>Bacilli</taxon>
        <taxon>Bacillales</taxon>
        <taxon>Paenibacillaceae</taxon>
        <taxon>Paenibacillus</taxon>
    </lineage>
</organism>
<evidence type="ECO:0000256" key="4">
    <source>
        <dbReference type="ARBA" id="ARBA00022989"/>
    </source>
</evidence>
<feature type="transmembrane region" description="Helical" evidence="6">
    <location>
        <begin position="89"/>
        <end position="109"/>
    </location>
</feature>
<dbReference type="CDD" id="cd06261">
    <property type="entry name" value="TM_PBP2"/>
    <property type="match status" value="1"/>
</dbReference>
<feature type="transmembrane region" description="Helical" evidence="6">
    <location>
        <begin position="61"/>
        <end position="83"/>
    </location>
</feature>
<keyword evidence="3 6" id="KW-0812">Transmembrane</keyword>
<protein>
    <submittedName>
        <fullName evidence="8">ABC transporter permease</fullName>
    </submittedName>
</protein>
<feature type="domain" description="ABC transmembrane type-1" evidence="7">
    <location>
        <begin position="24"/>
        <end position="203"/>
    </location>
</feature>
<comment type="caution">
    <text evidence="8">The sequence shown here is derived from an EMBL/GenBank/DDBJ whole genome shotgun (WGS) entry which is preliminary data.</text>
</comment>
<dbReference type="EMBL" id="JAMDMX010000003">
    <property type="protein sequence ID" value="MCY9691797.1"/>
    <property type="molecule type" value="Genomic_DNA"/>
</dbReference>